<comment type="caution">
    <text evidence="3">The sequence shown here is derived from an EMBL/GenBank/DDBJ whole genome shotgun (WGS) entry which is preliminary data.</text>
</comment>
<gene>
    <name evidence="3" type="ORF">A3J05_01020</name>
</gene>
<evidence type="ECO:0000313" key="3">
    <source>
        <dbReference type="EMBL" id="OGE98409.1"/>
    </source>
</evidence>
<feature type="signal peptide" evidence="2">
    <location>
        <begin position="1"/>
        <end position="20"/>
    </location>
</feature>
<dbReference type="EMBL" id="MFFF01000033">
    <property type="protein sequence ID" value="OGE98409.1"/>
    <property type="molecule type" value="Genomic_DNA"/>
</dbReference>
<dbReference type="AlphaFoldDB" id="A0A1F5Q893"/>
<feature type="compositionally biased region" description="Gly residues" evidence="1">
    <location>
        <begin position="260"/>
        <end position="272"/>
    </location>
</feature>
<name>A0A1F5Q893_9BACT</name>
<feature type="chain" id="PRO_5009520446" evidence="2">
    <location>
        <begin position="21"/>
        <end position="611"/>
    </location>
</feature>
<sequence>MKKYSLIALVLFAIPAVAMAAPGIPHQFYGTVNFTNGAAPDGLTVETKIGPTVVGDSITSGGKYGYNPNLLFALDPDDNRAGQTVKFFVNGIDTGESATFANGEFTNLALTVPVAMGNITADSNNTITNQTVSVTASQPAVIQASNLSVSVTSSSNTNATVADLSPLGSTFFTGAAAVISGNNILNGYEIRITGTGLTIQVTMNYSDSGIDEGTIVPYRFNGTNWVAIEPYTRNTAANTITFSVSAAATPYAVFGQTQTSGGGGDGGGGGGSSIATPPTNTTISIASGAAVTSTENVTLTLAAAGAAHMMIANTADFAGITNWENYAATKSWTLTSGDGVKTVYAKFRSNTGDVSAAVSDTITLQTGGQVLGETITNVHPNGTLILDNGTIFLIKDGKRSGFRNPEEYFSHGYTFSQTVAANSADKATAEGSVMKALEGALVLDKADGRTVYMIGLNGTKRGFTSADVFKGLGYSFNGLLKIDLSDYTTGNPIASGVEAHPEGALILDGKTVWWVKDGKRQGFESEAVFTTYGFTFGRVVASNAADMTLPTGPLVKFRDGTLVNDQGTVYVISDGKKLGFRNMNALTSRGYAVKNSIKATLDSYEVGNVIE</sequence>
<dbReference type="Proteomes" id="UP000177235">
    <property type="component" value="Unassembled WGS sequence"/>
</dbReference>
<evidence type="ECO:0000313" key="4">
    <source>
        <dbReference type="Proteomes" id="UP000177235"/>
    </source>
</evidence>
<reference evidence="3 4" key="1">
    <citation type="journal article" date="2016" name="Nat. Commun.">
        <title>Thousands of microbial genomes shed light on interconnected biogeochemical processes in an aquifer system.</title>
        <authorList>
            <person name="Anantharaman K."/>
            <person name="Brown C.T."/>
            <person name="Hug L.A."/>
            <person name="Sharon I."/>
            <person name="Castelle C.J."/>
            <person name="Probst A.J."/>
            <person name="Thomas B.C."/>
            <person name="Singh A."/>
            <person name="Wilkins M.J."/>
            <person name="Karaoz U."/>
            <person name="Brodie E.L."/>
            <person name="Williams K.H."/>
            <person name="Hubbard S.S."/>
            <person name="Banfield J.F."/>
        </authorList>
    </citation>
    <scope>NUCLEOTIDE SEQUENCE [LARGE SCALE GENOMIC DNA]</scope>
</reference>
<feature type="region of interest" description="Disordered" evidence="1">
    <location>
        <begin position="258"/>
        <end position="278"/>
    </location>
</feature>
<organism evidence="3 4">
    <name type="scientific">Candidatus Doudnabacteria bacterium RIFCSPLOWO2_02_FULL_48_13</name>
    <dbReference type="NCBI Taxonomy" id="1817845"/>
    <lineage>
        <taxon>Bacteria</taxon>
        <taxon>Candidatus Doudnaibacteriota</taxon>
    </lineage>
</organism>
<protein>
    <submittedName>
        <fullName evidence="3">Uncharacterized protein</fullName>
    </submittedName>
</protein>
<proteinExistence type="predicted"/>
<evidence type="ECO:0000256" key="2">
    <source>
        <dbReference type="SAM" id="SignalP"/>
    </source>
</evidence>
<keyword evidence="2" id="KW-0732">Signal</keyword>
<evidence type="ECO:0000256" key="1">
    <source>
        <dbReference type="SAM" id="MobiDB-lite"/>
    </source>
</evidence>
<accession>A0A1F5Q893</accession>